<feature type="transmembrane region" description="Helical" evidence="1">
    <location>
        <begin position="68"/>
        <end position="88"/>
    </location>
</feature>
<keyword evidence="1" id="KW-0472">Membrane</keyword>
<name>A0ABN8EU29_9BACT</name>
<evidence type="ECO:0000256" key="1">
    <source>
        <dbReference type="SAM" id="Phobius"/>
    </source>
</evidence>
<accession>A0ABN8EU29</accession>
<comment type="caution">
    <text evidence="2">The sequence shown here is derived from an EMBL/GenBank/DDBJ whole genome shotgun (WGS) entry which is preliminary data.</text>
</comment>
<keyword evidence="3" id="KW-1185">Reference proteome</keyword>
<proteinExistence type="predicted"/>
<gene>
    <name evidence="2" type="ORF">EMA8858_02674</name>
</gene>
<feature type="transmembrane region" description="Helical" evidence="1">
    <location>
        <begin position="6"/>
        <end position="21"/>
    </location>
</feature>
<dbReference type="Proteomes" id="UP000837932">
    <property type="component" value="Unassembled WGS sequence"/>
</dbReference>
<protein>
    <submittedName>
        <fullName evidence="2">Uncharacterized protein</fullName>
    </submittedName>
</protein>
<evidence type="ECO:0000313" key="2">
    <source>
        <dbReference type="EMBL" id="CAH0996542.1"/>
    </source>
</evidence>
<keyword evidence="1" id="KW-1133">Transmembrane helix</keyword>
<reference evidence="2" key="1">
    <citation type="submission" date="2021-12" db="EMBL/GenBank/DDBJ databases">
        <authorList>
            <person name="Rodrigo-Torres L."/>
            <person name="Arahal R. D."/>
            <person name="Lucena T."/>
        </authorList>
    </citation>
    <scope>NUCLEOTIDE SEQUENCE</scope>
    <source>
        <strain evidence="2">CECT 8858</strain>
    </source>
</reference>
<keyword evidence="1" id="KW-0812">Transmembrane</keyword>
<evidence type="ECO:0000313" key="3">
    <source>
        <dbReference type="Proteomes" id="UP000837932"/>
    </source>
</evidence>
<dbReference type="EMBL" id="CAKLPY010000002">
    <property type="protein sequence ID" value="CAH0996542.1"/>
    <property type="molecule type" value="Genomic_DNA"/>
</dbReference>
<sequence length="123" mass="14341">MYFLYLAIAVLAFIFNIFIVTNNKTQTDGQMGIVPVVQMVFIIPIFIICSLIFYFTKNTSFALNNQSLYILLPFLLEILFFAFTKDLFSMFKSDGFITRSYIYSIGLATIATYFIHWIFVKIF</sequence>
<feature type="transmembrane region" description="Helical" evidence="1">
    <location>
        <begin position="33"/>
        <end position="56"/>
    </location>
</feature>
<organism evidence="2 3">
    <name type="scientific">Emticicia aquatica</name>
    <dbReference type="NCBI Taxonomy" id="1681835"/>
    <lineage>
        <taxon>Bacteria</taxon>
        <taxon>Pseudomonadati</taxon>
        <taxon>Bacteroidota</taxon>
        <taxon>Cytophagia</taxon>
        <taxon>Cytophagales</taxon>
        <taxon>Leadbetterellaceae</taxon>
        <taxon>Emticicia</taxon>
    </lineage>
</organism>
<feature type="transmembrane region" description="Helical" evidence="1">
    <location>
        <begin position="100"/>
        <end position="120"/>
    </location>
</feature>